<dbReference type="Proteomes" id="UP001600888">
    <property type="component" value="Unassembled WGS sequence"/>
</dbReference>
<dbReference type="PANTHER" id="PTHR47791">
    <property type="entry name" value="MEIOTICALLY UP-REGULATED GENE 191 PROTEIN"/>
    <property type="match status" value="1"/>
</dbReference>
<keyword evidence="3" id="KW-1185">Reference proteome</keyword>
<comment type="caution">
    <text evidence="2">The sequence shown here is derived from an EMBL/GenBank/DDBJ whole genome shotgun (WGS) entry which is preliminary data.</text>
</comment>
<keyword evidence="1" id="KW-0472">Membrane</keyword>
<dbReference type="InterPro" id="IPR008928">
    <property type="entry name" value="6-hairpin_glycosidase_sf"/>
</dbReference>
<accession>A0ABR4EGK4</accession>
<protein>
    <recommendedName>
        <fullName evidence="4">Glycosyl hydrolase</fullName>
    </recommendedName>
</protein>
<keyword evidence="1" id="KW-0812">Transmembrane</keyword>
<dbReference type="EMBL" id="JBAWTH010000056">
    <property type="protein sequence ID" value="KAL2281573.1"/>
    <property type="molecule type" value="Genomic_DNA"/>
</dbReference>
<evidence type="ECO:0000313" key="3">
    <source>
        <dbReference type="Proteomes" id="UP001600888"/>
    </source>
</evidence>
<proteinExistence type="predicted"/>
<feature type="transmembrane region" description="Helical" evidence="1">
    <location>
        <begin position="46"/>
        <end position="68"/>
    </location>
</feature>
<dbReference type="InterPro" id="IPR005198">
    <property type="entry name" value="Glyco_hydro_76"/>
</dbReference>
<name>A0ABR4EGK4_9PEZI</name>
<evidence type="ECO:0008006" key="4">
    <source>
        <dbReference type="Google" id="ProtNLM"/>
    </source>
</evidence>
<dbReference type="Gene3D" id="1.50.10.20">
    <property type="match status" value="1"/>
</dbReference>
<evidence type="ECO:0000313" key="2">
    <source>
        <dbReference type="EMBL" id="KAL2281573.1"/>
    </source>
</evidence>
<dbReference type="SUPFAM" id="SSF48208">
    <property type="entry name" value="Six-hairpin glycosidases"/>
    <property type="match status" value="1"/>
</dbReference>
<dbReference type="Pfam" id="PF03663">
    <property type="entry name" value="Glyco_hydro_76"/>
    <property type="match status" value="1"/>
</dbReference>
<gene>
    <name evidence="2" type="ORF">FJTKL_11479</name>
</gene>
<organism evidence="2 3">
    <name type="scientific">Diaporthe vaccinii</name>
    <dbReference type="NCBI Taxonomy" id="105482"/>
    <lineage>
        <taxon>Eukaryota</taxon>
        <taxon>Fungi</taxon>
        <taxon>Dikarya</taxon>
        <taxon>Ascomycota</taxon>
        <taxon>Pezizomycotina</taxon>
        <taxon>Sordariomycetes</taxon>
        <taxon>Sordariomycetidae</taxon>
        <taxon>Diaporthales</taxon>
        <taxon>Diaporthaceae</taxon>
        <taxon>Diaporthe</taxon>
        <taxon>Diaporthe eres species complex</taxon>
    </lineage>
</organism>
<reference evidence="2 3" key="1">
    <citation type="submission" date="2024-03" db="EMBL/GenBank/DDBJ databases">
        <title>A high-quality draft genome sequence of Diaporthe vaccinii, a causative agent of upright dieback and viscid rot disease in cranberry plants.</title>
        <authorList>
            <person name="Sarrasin M."/>
            <person name="Lang B.F."/>
            <person name="Burger G."/>
        </authorList>
    </citation>
    <scope>NUCLEOTIDE SEQUENCE [LARGE SCALE GENOMIC DNA]</scope>
    <source>
        <strain evidence="2 3">IS7</strain>
    </source>
</reference>
<sequence>MAHKGRLAQLSPKDGAEMRCQIAVASFKSPSKRSRRGILSGLHSGLLCRALVLLTLISVCYTSLFGIFSDHIHRFAGVLVDLSSLPEPVSSLLADMAAPRTLYYWLAKASLLGFSLAATDKATYTDHSVTAIKTLQTFYDEPGGLWETTGWWNSANCLTVLGDFLSLAVDGANDLDLDSVLSNTFTQAQQTSQTATKTLVKGSSRRLFESRYTASPVLGDSGLAARGFSGFINNYYDDEGWWALAWVRAYDVTGNAEYLDMAESIFADMQGGVNGTCGGGIWWSKDRKYKNAIANELYLSVAASLANRATGSDSYLSIARDEWDWFKGSGMINEDNLINDGLDINPDGSCSNNGDTFWSYNQGVILGGLVELSKATGDSEYLSEATSIAEAAIEALSENGILHESCEPNDCGADGSQFKGIFMRNLYYLQLEAPQESFRSFILDNADSIWNNDRNSSDFLGLVWSGPPSAGGFPNASTQSSALDTLVAAVAVF</sequence>
<keyword evidence="1" id="KW-1133">Transmembrane helix</keyword>
<dbReference type="InterPro" id="IPR053169">
    <property type="entry name" value="MUG_Protein"/>
</dbReference>
<evidence type="ECO:0000256" key="1">
    <source>
        <dbReference type="SAM" id="Phobius"/>
    </source>
</evidence>
<dbReference type="PANTHER" id="PTHR47791:SF1">
    <property type="entry name" value="ENDO MANNANASE, GH76 FAMILY (EUROFUNG)"/>
    <property type="match status" value="1"/>
</dbReference>